<dbReference type="InterPro" id="IPR042100">
    <property type="entry name" value="Bug_dom1"/>
</dbReference>
<dbReference type="PIRSF" id="PIRSF017082">
    <property type="entry name" value="YflP"/>
    <property type="match status" value="1"/>
</dbReference>
<dbReference type="Pfam" id="PF03401">
    <property type="entry name" value="TctC"/>
    <property type="match status" value="1"/>
</dbReference>
<dbReference type="Gene3D" id="3.40.190.10">
    <property type="entry name" value="Periplasmic binding protein-like II"/>
    <property type="match status" value="1"/>
</dbReference>
<dbReference type="InterPro" id="IPR005064">
    <property type="entry name" value="BUG"/>
</dbReference>
<evidence type="ECO:0000256" key="1">
    <source>
        <dbReference type="ARBA" id="ARBA00006987"/>
    </source>
</evidence>
<accession>A0A225MKK2</accession>
<dbReference type="RefSeq" id="WP_088602802.1">
    <property type="nucleotide sequence ID" value="NZ_NJIH01000004.1"/>
</dbReference>
<dbReference type="AlphaFoldDB" id="A0A225MKK2"/>
<dbReference type="Proteomes" id="UP000214603">
    <property type="component" value="Unassembled WGS sequence"/>
</dbReference>
<protein>
    <recommendedName>
        <fullName evidence="5">ABC transporter substrate-binding protein</fullName>
    </recommendedName>
</protein>
<sequence length="321" mass="34080">MKRNVVAICLLLLHALAFAAPDAYPSRPVHLLVGYPAGGAVDTVARLLAEKLGPLLGQPIVVENKPGATGNIAGAIVAHAPADGYTLYMGTSINAVSVSLFKKLSYDPVRDLAPVANVVEAHTVLASSMALPVKSTKELIAYAKAHPGRVTYASTGIGSTGQLSGVLFSRLADVQMLHVPYKGGPPALTDLLAGRVDIIFSNPVVVMPHILSGRIRALAVVASARLPELPDVPTMDELGYTRFDVKPWYGLMAPARTPEPIVQKINAAVMKIMKMPDVRDFLSKQGLAVLPPNTPAEFSKRFKNDVAIYAELIRSAGITPQ</sequence>
<proteinExistence type="inferred from homology"/>
<keyword evidence="4" id="KW-1185">Reference proteome</keyword>
<dbReference type="CDD" id="cd13578">
    <property type="entry name" value="PBP2_Bug27"/>
    <property type="match status" value="1"/>
</dbReference>
<evidence type="ECO:0000256" key="2">
    <source>
        <dbReference type="SAM" id="SignalP"/>
    </source>
</evidence>
<comment type="similarity">
    <text evidence="1">Belongs to the UPF0065 (bug) family.</text>
</comment>
<gene>
    <name evidence="3" type="ORF">CEY11_07665</name>
</gene>
<feature type="chain" id="PRO_5013053308" description="ABC transporter substrate-binding protein" evidence="2">
    <location>
        <begin position="20"/>
        <end position="321"/>
    </location>
</feature>
<name>A0A225MKK2_9BURK</name>
<keyword evidence="2" id="KW-0732">Signal</keyword>
<dbReference type="EMBL" id="NJIH01000004">
    <property type="protein sequence ID" value="OWT61715.1"/>
    <property type="molecule type" value="Genomic_DNA"/>
</dbReference>
<evidence type="ECO:0000313" key="3">
    <source>
        <dbReference type="EMBL" id="OWT61715.1"/>
    </source>
</evidence>
<dbReference type="OrthoDB" id="8678477at2"/>
<dbReference type="PANTHER" id="PTHR42928">
    <property type="entry name" value="TRICARBOXYLATE-BINDING PROTEIN"/>
    <property type="match status" value="1"/>
</dbReference>
<comment type="caution">
    <text evidence="3">The sequence shown here is derived from an EMBL/GenBank/DDBJ whole genome shotgun (WGS) entry which is preliminary data.</text>
</comment>
<feature type="signal peptide" evidence="2">
    <location>
        <begin position="1"/>
        <end position="19"/>
    </location>
</feature>
<dbReference type="PANTHER" id="PTHR42928:SF5">
    <property type="entry name" value="BLR1237 PROTEIN"/>
    <property type="match status" value="1"/>
</dbReference>
<organism evidence="3 4">
    <name type="scientific">Candidimonas nitroreducens</name>
    <dbReference type="NCBI Taxonomy" id="683354"/>
    <lineage>
        <taxon>Bacteria</taxon>
        <taxon>Pseudomonadati</taxon>
        <taxon>Pseudomonadota</taxon>
        <taxon>Betaproteobacteria</taxon>
        <taxon>Burkholderiales</taxon>
        <taxon>Alcaligenaceae</taxon>
        <taxon>Candidimonas</taxon>
    </lineage>
</organism>
<dbReference type="SUPFAM" id="SSF53850">
    <property type="entry name" value="Periplasmic binding protein-like II"/>
    <property type="match status" value="1"/>
</dbReference>
<evidence type="ECO:0008006" key="5">
    <source>
        <dbReference type="Google" id="ProtNLM"/>
    </source>
</evidence>
<reference evidence="4" key="1">
    <citation type="submission" date="2017-06" db="EMBL/GenBank/DDBJ databases">
        <title>Herbaspirillum phytohormonus sp. nov., isolated from the root nodule of Robinia pseudoacacia in lead-zinc mine.</title>
        <authorList>
            <person name="Fan M."/>
            <person name="Lin Y."/>
        </authorList>
    </citation>
    <scope>NUCLEOTIDE SEQUENCE [LARGE SCALE GENOMIC DNA]</scope>
    <source>
        <strain evidence="4">SC-089</strain>
    </source>
</reference>
<evidence type="ECO:0000313" key="4">
    <source>
        <dbReference type="Proteomes" id="UP000214603"/>
    </source>
</evidence>
<dbReference type="Gene3D" id="3.40.190.150">
    <property type="entry name" value="Bordetella uptake gene, domain 1"/>
    <property type="match status" value="1"/>
</dbReference>